<evidence type="ECO:0000259" key="2">
    <source>
        <dbReference type="Pfam" id="PF01266"/>
    </source>
</evidence>
<dbReference type="InterPro" id="IPR006076">
    <property type="entry name" value="FAD-dep_OxRdtase"/>
</dbReference>
<dbReference type="Pfam" id="PF01266">
    <property type="entry name" value="DAO"/>
    <property type="match status" value="1"/>
</dbReference>
<dbReference type="Gene3D" id="3.50.50.60">
    <property type="entry name" value="FAD/NAD(P)-binding domain"/>
    <property type="match status" value="1"/>
</dbReference>
<evidence type="ECO:0000313" key="3">
    <source>
        <dbReference type="EMBL" id="RYM08987.1"/>
    </source>
</evidence>
<dbReference type="GO" id="GO:0005737">
    <property type="term" value="C:cytoplasm"/>
    <property type="evidence" value="ECO:0007669"/>
    <property type="project" value="TreeGrafter"/>
</dbReference>
<dbReference type="SUPFAM" id="SSF51905">
    <property type="entry name" value="FAD/NAD(P)-binding domain"/>
    <property type="match status" value="1"/>
</dbReference>
<name>A0A8G2DYN1_9SPHN</name>
<dbReference type="GO" id="GO:0016491">
    <property type="term" value="F:oxidoreductase activity"/>
    <property type="evidence" value="ECO:0007669"/>
    <property type="project" value="UniProtKB-KW"/>
</dbReference>
<proteinExistence type="predicted"/>
<evidence type="ECO:0000256" key="1">
    <source>
        <dbReference type="ARBA" id="ARBA00023002"/>
    </source>
</evidence>
<feature type="domain" description="FAD dependent oxidoreductase" evidence="2">
    <location>
        <begin position="30"/>
        <end position="385"/>
    </location>
</feature>
<dbReference type="EMBL" id="SEOO01000027">
    <property type="protein sequence ID" value="RYM08987.1"/>
    <property type="molecule type" value="Genomic_DNA"/>
</dbReference>
<dbReference type="Gene3D" id="3.30.9.10">
    <property type="entry name" value="D-Amino Acid Oxidase, subunit A, domain 2"/>
    <property type="match status" value="1"/>
</dbReference>
<dbReference type="InterPro" id="IPR036188">
    <property type="entry name" value="FAD/NAD-bd_sf"/>
</dbReference>
<sequence length="428" mass="45817">MTAPSPLSYWLASAPAFTGGAEGGVEGMADVAIIGGGFTGLSAALALGKRGASVVLLEKGRVVGEASGRNGGQCNNGTAHDYGALSARFGKEIAKAYYRAHCDAVDTVERLAREEDIDCNFTRCGRVKLAAKPAHYDKLVRAHDLLAAEVDEHVRLVPPDRIREEVGSDAFHGALVQTTSAQVHPGRFGVGLAEAAARAGARIYEGADVSDFLRVPQGWRVTSSRGTVTAKQLLVATGGAPSVGPFGFFRRRIVSVGSFIIATQPLDDALIDRLLPGRRNYVTSKAIGNYFRLAPDNRLIFGGRARFAISDPRSDAKSGLILEQAMGEMFPALKGVGIDHIWGGMVDLTADRLPRAGETDGLYYSMGYSGHGVQMATHMGQQMARVMSGEPDANPWTGLDWPSVPGHFGKPWFLPLVGLWYKWQDVIH</sequence>
<accession>A0A8G2DYN1</accession>
<dbReference type="PANTHER" id="PTHR13847:SF281">
    <property type="entry name" value="FAD DEPENDENT OXIDOREDUCTASE DOMAIN-CONTAINING PROTEIN"/>
    <property type="match status" value="1"/>
</dbReference>
<dbReference type="OrthoDB" id="9806601at2"/>
<keyword evidence="1" id="KW-0560">Oxidoreductase</keyword>
<evidence type="ECO:0000313" key="4">
    <source>
        <dbReference type="Proteomes" id="UP000291572"/>
    </source>
</evidence>
<comment type="caution">
    <text evidence="3">The sequence shown here is derived from an EMBL/GenBank/DDBJ whole genome shotgun (WGS) entry which is preliminary data.</text>
</comment>
<dbReference type="AlphaFoldDB" id="A0A8G2DYN1"/>
<dbReference type="PANTHER" id="PTHR13847">
    <property type="entry name" value="SARCOSINE DEHYDROGENASE-RELATED"/>
    <property type="match status" value="1"/>
</dbReference>
<protein>
    <submittedName>
        <fullName evidence="3">FAD-binding oxidoreductase</fullName>
    </submittedName>
</protein>
<reference evidence="3 4" key="1">
    <citation type="submission" date="2019-02" db="EMBL/GenBank/DDBJ databases">
        <authorList>
            <person name="Feng G."/>
        </authorList>
    </citation>
    <scope>NUCLEOTIDE SEQUENCE [LARGE SCALE GENOMIC DNA]</scope>
    <source>
        <strain evidence="3 4">CCTCC AB 2011146</strain>
    </source>
</reference>
<gene>
    <name evidence="3" type="ORF">EWH12_15600</name>
</gene>
<dbReference type="Proteomes" id="UP000291572">
    <property type="component" value="Unassembled WGS sequence"/>
</dbReference>
<dbReference type="RefSeq" id="WP_129927152.1">
    <property type="nucleotide sequence ID" value="NZ_SEOO01000027.1"/>
</dbReference>
<organism evidence="3 4">
    <name type="scientific">Sphingobium cupriresistens</name>
    <dbReference type="NCBI Taxonomy" id="1132417"/>
    <lineage>
        <taxon>Bacteria</taxon>
        <taxon>Pseudomonadati</taxon>
        <taxon>Pseudomonadota</taxon>
        <taxon>Alphaproteobacteria</taxon>
        <taxon>Sphingomonadales</taxon>
        <taxon>Sphingomonadaceae</taxon>
        <taxon>Sphingobium</taxon>
    </lineage>
</organism>